<feature type="domain" description="Sterol methyltransferase C-terminal" evidence="2">
    <location>
        <begin position="52"/>
        <end position="114"/>
    </location>
</feature>
<evidence type="ECO:0000313" key="3">
    <source>
        <dbReference type="EMBL" id="CAD9861780.1"/>
    </source>
</evidence>
<dbReference type="PANTHER" id="PTHR44068:SF1">
    <property type="entry name" value="HYPOTHETICAL LOC100005854"/>
    <property type="match status" value="1"/>
</dbReference>
<dbReference type="EMBL" id="HBHR01008926">
    <property type="protein sequence ID" value="CAD9861780.1"/>
    <property type="molecule type" value="Transcribed_RNA"/>
</dbReference>
<dbReference type="InterPro" id="IPR013705">
    <property type="entry name" value="Sterol_MeTrfase_C"/>
</dbReference>
<keyword evidence="1" id="KW-0808">Transferase</keyword>
<dbReference type="GO" id="GO:0003838">
    <property type="term" value="F:sterol 24-C-methyltransferase activity"/>
    <property type="evidence" value="ECO:0007669"/>
    <property type="project" value="TreeGrafter"/>
</dbReference>
<dbReference type="Pfam" id="PF08498">
    <property type="entry name" value="Sterol_MT_C"/>
    <property type="match status" value="1"/>
</dbReference>
<accession>A0A7S2UZ23</accession>
<dbReference type="InterPro" id="IPR050447">
    <property type="entry name" value="Erg6_SMT_methyltransf"/>
</dbReference>
<sequence length="114" mass="12539">MPDMIHTSGVDAALKKVGFKLEETRDMALDENEGGKTWYLPLTPSWNVLSQRFQFTGAGMWLTANILWVMEKVWLAPAGTCKVQMMLQQGGIGCAQGGITGTFTPMYLAVARKP</sequence>
<dbReference type="GO" id="GO:0016126">
    <property type="term" value="P:sterol biosynthetic process"/>
    <property type="evidence" value="ECO:0007669"/>
    <property type="project" value="TreeGrafter"/>
</dbReference>
<organism evidence="3">
    <name type="scientific">Fibrocapsa japonica</name>
    <dbReference type="NCBI Taxonomy" id="94617"/>
    <lineage>
        <taxon>Eukaryota</taxon>
        <taxon>Sar</taxon>
        <taxon>Stramenopiles</taxon>
        <taxon>Ochrophyta</taxon>
        <taxon>Raphidophyceae</taxon>
        <taxon>Chattonellales</taxon>
        <taxon>Chattonellaceae</taxon>
        <taxon>Fibrocapsa</taxon>
    </lineage>
</organism>
<dbReference type="GO" id="GO:0005783">
    <property type="term" value="C:endoplasmic reticulum"/>
    <property type="evidence" value="ECO:0007669"/>
    <property type="project" value="TreeGrafter"/>
</dbReference>
<name>A0A7S2UZ23_9STRA</name>
<protein>
    <recommendedName>
        <fullName evidence="2">Sterol methyltransferase C-terminal domain-containing protein</fullName>
    </recommendedName>
</protein>
<dbReference type="AlphaFoldDB" id="A0A7S2UZ23"/>
<proteinExistence type="predicted"/>
<gene>
    <name evidence="3" type="ORF">FJAP1339_LOCUS4302</name>
</gene>
<dbReference type="PANTHER" id="PTHR44068">
    <property type="entry name" value="ZGC:194242"/>
    <property type="match status" value="1"/>
</dbReference>
<evidence type="ECO:0000256" key="1">
    <source>
        <dbReference type="ARBA" id="ARBA00022679"/>
    </source>
</evidence>
<evidence type="ECO:0000259" key="2">
    <source>
        <dbReference type="Pfam" id="PF08498"/>
    </source>
</evidence>
<reference evidence="3" key="1">
    <citation type="submission" date="2021-01" db="EMBL/GenBank/DDBJ databases">
        <authorList>
            <person name="Corre E."/>
            <person name="Pelletier E."/>
            <person name="Niang G."/>
            <person name="Scheremetjew M."/>
            <person name="Finn R."/>
            <person name="Kale V."/>
            <person name="Holt S."/>
            <person name="Cochrane G."/>
            <person name="Meng A."/>
            <person name="Brown T."/>
            <person name="Cohen L."/>
        </authorList>
    </citation>
    <scope>NUCLEOTIDE SEQUENCE</scope>
    <source>
        <strain evidence="3">CCMP1661</strain>
    </source>
</reference>